<feature type="compositionally biased region" description="Pro residues" evidence="4">
    <location>
        <begin position="116"/>
        <end position="129"/>
    </location>
</feature>
<feature type="region of interest" description="Disordered" evidence="4">
    <location>
        <begin position="102"/>
        <end position="131"/>
    </location>
</feature>
<feature type="domain" description="Lipoyl-binding" evidence="5">
    <location>
        <begin position="10"/>
        <end position="86"/>
    </location>
</feature>
<dbReference type="GO" id="GO:0006086">
    <property type="term" value="P:pyruvate decarboxylation to acetyl-CoA"/>
    <property type="evidence" value="ECO:0007669"/>
    <property type="project" value="InterPro"/>
</dbReference>
<dbReference type="Pfam" id="PF00364">
    <property type="entry name" value="Biotin_lipoyl"/>
    <property type="match status" value="1"/>
</dbReference>
<name>W4KHQ3_HETIT</name>
<dbReference type="SUPFAM" id="SSF47005">
    <property type="entry name" value="Peripheral subunit-binding domain of 2-oxo acid dehydrogenase complex"/>
    <property type="match status" value="1"/>
</dbReference>
<dbReference type="GO" id="GO:0004742">
    <property type="term" value="F:dihydrolipoyllysine-residue acetyltransferase activity"/>
    <property type="evidence" value="ECO:0007669"/>
    <property type="project" value="TreeGrafter"/>
</dbReference>
<dbReference type="GeneID" id="20669677"/>
<evidence type="ECO:0000256" key="4">
    <source>
        <dbReference type="SAM" id="MobiDB-lite"/>
    </source>
</evidence>
<sequence length="272" mass="29078">LHSTSARRAITNMEMPAMSPTMNEGGISSWKKKEGESFIAGDVLLEIETDKAIIDVEAQEDGVMGKIIVPDGAKNIPVGQLIALLAEEGDDISNLEIPKLKPAVAKPDETPKSEATPPPPSPSPVPPHPAKYIEYSRPLFPSVSRLLQEHDIPDLEKIKGTGVRGMLTKGDVLAYLGKASSPTGTFKEAQKTAEAPRKVEAEPLDGGAIRRLIVGNFYQSSVKARASAAPKLSADFDSIISDYLPSSTLPSSRRAESQKHQSTSASFLDGLI</sequence>
<dbReference type="GO" id="GO:0045254">
    <property type="term" value="C:pyruvate dehydrogenase complex"/>
    <property type="evidence" value="ECO:0007669"/>
    <property type="project" value="InterPro"/>
</dbReference>
<dbReference type="KEGG" id="hir:HETIRDRAFT_309435"/>
<evidence type="ECO:0000256" key="1">
    <source>
        <dbReference type="ARBA" id="ARBA00007317"/>
    </source>
</evidence>
<dbReference type="FunFam" id="2.40.50.100:FF:000010">
    <property type="entry name" value="Acetyltransferase component of pyruvate dehydrogenase complex"/>
    <property type="match status" value="1"/>
</dbReference>
<dbReference type="eggNOG" id="KOG0557">
    <property type="taxonomic scope" value="Eukaryota"/>
</dbReference>
<dbReference type="InterPro" id="IPR036625">
    <property type="entry name" value="E3-bd_dom_sf"/>
</dbReference>
<evidence type="ECO:0000256" key="2">
    <source>
        <dbReference type="ARBA" id="ARBA00022823"/>
    </source>
</evidence>
<accession>W4KHQ3</accession>
<dbReference type="InterPro" id="IPR011053">
    <property type="entry name" value="Single_hybrid_motif"/>
</dbReference>
<protein>
    <recommendedName>
        <fullName evidence="9">Single hybrid motif-containing protein</fullName>
    </recommendedName>
</protein>
<dbReference type="InterPro" id="IPR000089">
    <property type="entry name" value="Biotin_lipoyl"/>
</dbReference>
<organism evidence="7 8">
    <name type="scientific">Heterobasidion irregulare (strain TC 32-1)</name>
    <dbReference type="NCBI Taxonomy" id="747525"/>
    <lineage>
        <taxon>Eukaryota</taxon>
        <taxon>Fungi</taxon>
        <taxon>Dikarya</taxon>
        <taxon>Basidiomycota</taxon>
        <taxon>Agaricomycotina</taxon>
        <taxon>Agaricomycetes</taxon>
        <taxon>Russulales</taxon>
        <taxon>Bondarzewiaceae</taxon>
        <taxon>Heterobasidion</taxon>
        <taxon>Heterobasidion annosum species complex</taxon>
    </lineage>
</organism>
<dbReference type="PANTHER" id="PTHR23151">
    <property type="entry name" value="DIHYDROLIPOAMIDE ACETYL/SUCCINYL-TRANSFERASE-RELATED"/>
    <property type="match status" value="1"/>
</dbReference>
<dbReference type="SUPFAM" id="SSF51230">
    <property type="entry name" value="Single hybrid motif"/>
    <property type="match status" value="1"/>
</dbReference>
<dbReference type="InterPro" id="IPR045257">
    <property type="entry name" value="E2/Pdx1"/>
</dbReference>
<dbReference type="InterPro" id="IPR004167">
    <property type="entry name" value="PSBD"/>
</dbReference>
<dbReference type="Proteomes" id="UP000030671">
    <property type="component" value="Unassembled WGS sequence"/>
</dbReference>
<evidence type="ECO:0000313" key="8">
    <source>
        <dbReference type="Proteomes" id="UP000030671"/>
    </source>
</evidence>
<dbReference type="AlphaFoldDB" id="W4KHQ3"/>
<keyword evidence="3" id="KW-0809">Transit peptide</keyword>
<dbReference type="InParanoid" id="W4KHQ3"/>
<dbReference type="PANTHER" id="PTHR23151:SF82">
    <property type="entry name" value="PYRUVATE DEHYDROGENASE COMPLEX PROTEIN X COMPONENT, MITOCHONDRIAL"/>
    <property type="match status" value="1"/>
</dbReference>
<dbReference type="RefSeq" id="XP_009542227.1">
    <property type="nucleotide sequence ID" value="XM_009543932.1"/>
</dbReference>
<reference evidence="7 8" key="1">
    <citation type="journal article" date="2012" name="New Phytol.">
        <title>Insight into trade-off between wood decay and parasitism from the genome of a fungal forest pathogen.</title>
        <authorList>
            <person name="Olson A."/>
            <person name="Aerts A."/>
            <person name="Asiegbu F."/>
            <person name="Belbahri L."/>
            <person name="Bouzid O."/>
            <person name="Broberg A."/>
            <person name="Canback B."/>
            <person name="Coutinho P.M."/>
            <person name="Cullen D."/>
            <person name="Dalman K."/>
            <person name="Deflorio G."/>
            <person name="van Diepen L.T."/>
            <person name="Dunand C."/>
            <person name="Duplessis S."/>
            <person name="Durling M."/>
            <person name="Gonthier P."/>
            <person name="Grimwood J."/>
            <person name="Fossdal C.G."/>
            <person name="Hansson D."/>
            <person name="Henrissat B."/>
            <person name="Hietala A."/>
            <person name="Himmelstrand K."/>
            <person name="Hoffmeister D."/>
            <person name="Hogberg N."/>
            <person name="James T.Y."/>
            <person name="Karlsson M."/>
            <person name="Kohler A."/>
            <person name="Kues U."/>
            <person name="Lee Y.H."/>
            <person name="Lin Y.C."/>
            <person name="Lind M."/>
            <person name="Lindquist E."/>
            <person name="Lombard V."/>
            <person name="Lucas S."/>
            <person name="Lunden K."/>
            <person name="Morin E."/>
            <person name="Murat C."/>
            <person name="Park J."/>
            <person name="Raffaello T."/>
            <person name="Rouze P."/>
            <person name="Salamov A."/>
            <person name="Schmutz J."/>
            <person name="Solheim H."/>
            <person name="Stahlberg J."/>
            <person name="Velez H."/>
            <person name="de Vries R.P."/>
            <person name="Wiebenga A."/>
            <person name="Woodward S."/>
            <person name="Yakovlev I."/>
            <person name="Garbelotto M."/>
            <person name="Martin F."/>
            <person name="Grigoriev I.V."/>
            <person name="Stenlid J."/>
        </authorList>
    </citation>
    <scope>NUCLEOTIDE SEQUENCE [LARGE SCALE GENOMIC DNA]</scope>
    <source>
        <strain evidence="7 8">TC 32-1</strain>
    </source>
</reference>
<dbReference type="EMBL" id="KI925455">
    <property type="protein sequence ID" value="ETW85362.1"/>
    <property type="molecule type" value="Genomic_DNA"/>
</dbReference>
<dbReference type="Gene3D" id="4.10.320.10">
    <property type="entry name" value="E3-binding domain"/>
    <property type="match status" value="1"/>
</dbReference>
<dbReference type="STRING" id="747525.W4KHQ3"/>
<evidence type="ECO:0000256" key="3">
    <source>
        <dbReference type="ARBA" id="ARBA00022946"/>
    </source>
</evidence>
<dbReference type="PROSITE" id="PS51826">
    <property type="entry name" value="PSBD"/>
    <property type="match status" value="1"/>
</dbReference>
<evidence type="ECO:0008006" key="9">
    <source>
        <dbReference type="Google" id="ProtNLM"/>
    </source>
</evidence>
<feature type="domain" description="Peripheral subunit-binding (PSBD)" evidence="6">
    <location>
        <begin position="138"/>
        <end position="176"/>
    </location>
</feature>
<dbReference type="Pfam" id="PF02817">
    <property type="entry name" value="E3_binding"/>
    <property type="match status" value="1"/>
</dbReference>
<dbReference type="OrthoDB" id="537444at2759"/>
<proteinExistence type="inferred from homology"/>
<dbReference type="InterPro" id="IPR003016">
    <property type="entry name" value="2-oxoA_DH_lipoyl-BS"/>
</dbReference>
<dbReference type="PROSITE" id="PS00189">
    <property type="entry name" value="LIPOYL"/>
    <property type="match status" value="1"/>
</dbReference>
<dbReference type="HOGENOM" id="CLU_035825_0_0_1"/>
<evidence type="ECO:0000259" key="5">
    <source>
        <dbReference type="PROSITE" id="PS50968"/>
    </source>
</evidence>
<dbReference type="CDD" id="cd06849">
    <property type="entry name" value="lipoyl_domain"/>
    <property type="match status" value="1"/>
</dbReference>
<comment type="similarity">
    <text evidence="1">Belongs to the 2-oxoacid dehydrogenase family.</text>
</comment>
<evidence type="ECO:0000313" key="7">
    <source>
        <dbReference type="EMBL" id="ETW85362.1"/>
    </source>
</evidence>
<dbReference type="Gene3D" id="2.40.50.100">
    <property type="match status" value="1"/>
</dbReference>
<gene>
    <name evidence="7" type="ORF">HETIRDRAFT_309435</name>
</gene>
<keyword evidence="2" id="KW-0450">Lipoyl</keyword>
<evidence type="ECO:0000259" key="6">
    <source>
        <dbReference type="PROSITE" id="PS51826"/>
    </source>
</evidence>
<dbReference type="PROSITE" id="PS50968">
    <property type="entry name" value="BIOTINYL_LIPOYL"/>
    <property type="match status" value="1"/>
</dbReference>
<feature type="non-terminal residue" evidence="7">
    <location>
        <position position="1"/>
    </location>
</feature>
<keyword evidence="8" id="KW-1185">Reference proteome</keyword>
<feature type="region of interest" description="Disordered" evidence="4">
    <location>
        <begin position="247"/>
        <end position="272"/>
    </location>
</feature>